<proteinExistence type="predicted"/>
<protein>
    <submittedName>
        <fullName evidence="1">Uncharacterized protein</fullName>
    </submittedName>
</protein>
<evidence type="ECO:0000313" key="1">
    <source>
        <dbReference type="EMBL" id="KMQ91859.1"/>
    </source>
</evidence>
<comment type="caution">
    <text evidence="1">The sequence shown here is derived from an EMBL/GenBank/DDBJ whole genome shotgun (WGS) entry which is preliminary data.</text>
</comment>
<dbReference type="AlphaFoldDB" id="A0A0J7KNP4"/>
<dbReference type="PaxDb" id="67767-A0A0J7KNP4"/>
<dbReference type="Proteomes" id="UP000036403">
    <property type="component" value="Unassembled WGS sequence"/>
</dbReference>
<gene>
    <name evidence="1" type="ORF">RF55_8228</name>
</gene>
<evidence type="ECO:0000313" key="2">
    <source>
        <dbReference type="Proteomes" id="UP000036403"/>
    </source>
</evidence>
<accession>A0A0J7KNP4</accession>
<dbReference type="EMBL" id="LBMM01005050">
    <property type="protein sequence ID" value="KMQ91859.1"/>
    <property type="molecule type" value="Genomic_DNA"/>
</dbReference>
<name>A0A0J7KNP4_LASNI</name>
<organism evidence="1 2">
    <name type="scientific">Lasius niger</name>
    <name type="common">Black garden ant</name>
    <dbReference type="NCBI Taxonomy" id="67767"/>
    <lineage>
        <taxon>Eukaryota</taxon>
        <taxon>Metazoa</taxon>
        <taxon>Ecdysozoa</taxon>
        <taxon>Arthropoda</taxon>
        <taxon>Hexapoda</taxon>
        <taxon>Insecta</taxon>
        <taxon>Pterygota</taxon>
        <taxon>Neoptera</taxon>
        <taxon>Endopterygota</taxon>
        <taxon>Hymenoptera</taxon>
        <taxon>Apocrita</taxon>
        <taxon>Aculeata</taxon>
        <taxon>Formicoidea</taxon>
        <taxon>Formicidae</taxon>
        <taxon>Formicinae</taxon>
        <taxon>Lasius</taxon>
        <taxon>Lasius</taxon>
    </lineage>
</organism>
<reference evidence="1 2" key="1">
    <citation type="submission" date="2015-04" db="EMBL/GenBank/DDBJ databases">
        <title>Lasius niger genome sequencing.</title>
        <authorList>
            <person name="Konorov E.A."/>
            <person name="Nikitin M.A."/>
            <person name="Kirill M.V."/>
            <person name="Chang P."/>
        </authorList>
    </citation>
    <scope>NUCLEOTIDE SEQUENCE [LARGE SCALE GENOMIC DNA]</scope>
    <source>
        <tissue evidence="1">Whole</tissue>
    </source>
</reference>
<keyword evidence="2" id="KW-1185">Reference proteome</keyword>
<sequence>MVAGAGAAGEYARGVVGGQQRGGPTTSRLGIGRRMLVPPTIGGEPAATVVVDVADVDNGDAASGGGGARSLSNAALHCSRAPGMCNRCVASSTL</sequence>